<accession>A0ABP9RWW7</accession>
<protein>
    <recommendedName>
        <fullName evidence="4">DUF406 family protein</fullName>
    </recommendedName>
</protein>
<keyword evidence="3" id="KW-1185">Reference proteome</keyword>
<evidence type="ECO:0000256" key="1">
    <source>
        <dbReference type="ARBA" id="ARBA00006201"/>
    </source>
</evidence>
<dbReference type="Proteomes" id="UP001501600">
    <property type="component" value="Unassembled WGS sequence"/>
</dbReference>
<dbReference type="PANTHER" id="PTHR38769:SF1">
    <property type="entry name" value="UPF0381 PROTEIN YFCZ-RELATED"/>
    <property type="match status" value="1"/>
</dbReference>
<dbReference type="InterPro" id="IPR035571">
    <property type="entry name" value="UPF0234-like_C"/>
</dbReference>
<proteinExistence type="inferred from homology"/>
<evidence type="ECO:0008006" key="4">
    <source>
        <dbReference type="Google" id="ProtNLM"/>
    </source>
</evidence>
<dbReference type="InterPro" id="IPR005272">
    <property type="entry name" value="DUF406"/>
</dbReference>
<comment type="caution">
    <text evidence="2">The sequence shown here is derived from an EMBL/GenBank/DDBJ whole genome shotgun (WGS) entry which is preliminary data.</text>
</comment>
<evidence type="ECO:0000313" key="2">
    <source>
        <dbReference type="EMBL" id="GAA5188566.1"/>
    </source>
</evidence>
<comment type="similarity">
    <text evidence="1">Belongs to the UPF0381 family.</text>
</comment>
<dbReference type="RefSeq" id="WP_345315833.1">
    <property type="nucleotide sequence ID" value="NZ_BAABLF010000005.1"/>
</dbReference>
<reference evidence="3" key="1">
    <citation type="journal article" date="2019" name="Int. J. Syst. Evol. Microbiol.">
        <title>The Global Catalogue of Microorganisms (GCM) 10K type strain sequencing project: providing services to taxonomists for standard genome sequencing and annotation.</title>
        <authorList>
            <consortium name="The Broad Institute Genomics Platform"/>
            <consortium name="The Broad Institute Genome Sequencing Center for Infectious Disease"/>
            <person name="Wu L."/>
            <person name="Ma J."/>
        </authorList>
    </citation>
    <scope>NUCLEOTIDE SEQUENCE [LARGE SCALE GENOMIC DNA]</scope>
    <source>
        <strain evidence="3">JCM 18720</strain>
    </source>
</reference>
<dbReference type="Gene3D" id="3.30.70.860">
    <property type="match status" value="1"/>
</dbReference>
<dbReference type="Pfam" id="PF04175">
    <property type="entry name" value="DUF406"/>
    <property type="match status" value="1"/>
</dbReference>
<organism evidence="2 3">
    <name type="scientific">Ferrimonas gelatinilytica</name>
    <dbReference type="NCBI Taxonomy" id="1255257"/>
    <lineage>
        <taxon>Bacteria</taxon>
        <taxon>Pseudomonadati</taxon>
        <taxon>Pseudomonadota</taxon>
        <taxon>Gammaproteobacteria</taxon>
        <taxon>Alteromonadales</taxon>
        <taxon>Ferrimonadaceae</taxon>
        <taxon>Ferrimonas</taxon>
    </lineage>
</organism>
<name>A0ABP9RWW7_9GAMM</name>
<dbReference type="EMBL" id="BAABLF010000005">
    <property type="protein sequence ID" value="GAA5188566.1"/>
    <property type="molecule type" value="Genomic_DNA"/>
</dbReference>
<gene>
    <name evidence="2" type="ORF">GCM10025772_08850</name>
</gene>
<evidence type="ECO:0000313" key="3">
    <source>
        <dbReference type="Proteomes" id="UP001501600"/>
    </source>
</evidence>
<dbReference type="PANTHER" id="PTHR38769">
    <property type="entry name" value="UPF0381 PROTEIN YFCZ-RELATED"/>
    <property type="match status" value="1"/>
</dbReference>
<sequence>MDDKRENLVTECCGAFMDVGAVIAEEDAVLTLTYDAASQAEAEAEFSAVAEKAKSRFADVKAQAKWSESEKRLTGTLAFSCAAERLIFEMNPD</sequence>